<feature type="transmembrane region" description="Helical" evidence="5">
    <location>
        <begin position="21"/>
        <end position="41"/>
    </location>
</feature>
<evidence type="ECO:0000256" key="4">
    <source>
        <dbReference type="ARBA" id="ARBA00023136"/>
    </source>
</evidence>
<dbReference type="OrthoDB" id="9788252at2"/>
<dbReference type="InterPro" id="IPR047817">
    <property type="entry name" value="ABC2_TM_bact-type"/>
</dbReference>
<feature type="transmembrane region" description="Helical" evidence="5">
    <location>
        <begin position="284"/>
        <end position="303"/>
    </location>
</feature>
<dbReference type="InterPro" id="IPR052902">
    <property type="entry name" value="ABC-2_transporter"/>
</dbReference>
<evidence type="ECO:0000256" key="3">
    <source>
        <dbReference type="ARBA" id="ARBA00022989"/>
    </source>
</evidence>
<dbReference type="EMBL" id="CP011388">
    <property type="protein sequence ID" value="ANE46336.1"/>
    <property type="molecule type" value="Genomic_DNA"/>
</dbReference>
<keyword evidence="4 5" id="KW-0472">Membrane</keyword>
<feature type="transmembrane region" description="Helical" evidence="5">
    <location>
        <begin position="344"/>
        <end position="363"/>
    </location>
</feature>
<dbReference type="AlphaFoldDB" id="A0A172THA1"/>
<dbReference type="GO" id="GO:0016020">
    <property type="term" value="C:membrane"/>
    <property type="evidence" value="ECO:0007669"/>
    <property type="project" value="UniProtKB-SubCell"/>
</dbReference>
<dbReference type="PROSITE" id="PS51012">
    <property type="entry name" value="ABC_TM2"/>
    <property type="match status" value="1"/>
</dbReference>
<evidence type="ECO:0000313" key="8">
    <source>
        <dbReference type="Proteomes" id="UP000076927"/>
    </source>
</evidence>
<reference evidence="7 8" key="1">
    <citation type="submission" date="2015-01" db="EMBL/GenBank/DDBJ databases">
        <title>Paenibacillus swuensis/DY6/whole genome sequencing.</title>
        <authorList>
            <person name="Kim M.K."/>
            <person name="Srinivasan S."/>
            <person name="Lee J.-J."/>
        </authorList>
    </citation>
    <scope>NUCLEOTIDE SEQUENCE [LARGE SCALE GENOMIC DNA]</scope>
    <source>
        <strain evidence="7 8">DY6</strain>
    </source>
</reference>
<name>A0A172THA1_9BACL</name>
<comment type="subcellular location">
    <subcellularLocation>
        <location evidence="1">Membrane</location>
        <topology evidence="1">Multi-pass membrane protein</topology>
    </subcellularLocation>
</comment>
<dbReference type="RefSeq" id="WP_068605876.1">
    <property type="nucleotide sequence ID" value="NZ_CP011388.1"/>
</dbReference>
<evidence type="ECO:0000313" key="7">
    <source>
        <dbReference type="EMBL" id="ANE46336.1"/>
    </source>
</evidence>
<feature type="transmembrane region" description="Helical" evidence="5">
    <location>
        <begin position="253"/>
        <end position="278"/>
    </location>
</feature>
<feature type="transmembrane region" description="Helical" evidence="5">
    <location>
        <begin position="227"/>
        <end position="246"/>
    </location>
</feature>
<keyword evidence="2 5" id="KW-0812">Transmembrane</keyword>
<gene>
    <name evidence="7" type="ORF">SY83_08655</name>
</gene>
<sequence>MRSYLQLTLAQLRIFGRNRQVLFWSLFFPIFFMLMLGSFMGNGGGISITASVVNEDGTPQAAEFITALNQVPGINTKNKTGDREQELKALKDGDLQMLVVIPQGYGKALQEANKSNPVIINVFYDETEMTTSQVGVTMVGNVVDAVSKKATGYEEVASIQSQGVQSINLKYIDFLVPGIVAMMIMNNNLNGVAGQISSWRERGILRRMQSTPLQSSSFIAAQISARLLMNGMQAVIVLVIGSLVFGTQVNGSWLLLLSFVVLGTLAFMSIGFIIAGLAKTPESAGPIAGFISFPLIFLGGVFFPIKDMPEWLQGIVNLLPIAHLSTAMRQIMNVGAGFTEVWGELALLGGWTLAAFIVASLTFKWE</sequence>
<evidence type="ECO:0000259" key="6">
    <source>
        <dbReference type="PROSITE" id="PS51012"/>
    </source>
</evidence>
<accession>A0A172THA1</accession>
<dbReference type="STRING" id="1178515.SY83_08655"/>
<organism evidence="7 8">
    <name type="scientific">Paenibacillus swuensis</name>
    <dbReference type="NCBI Taxonomy" id="1178515"/>
    <lineage>
        <taxon>Bacteria</taxon>
        <taxon>Bacillati</taxon>
        <taxon>Bacillota</taxon>
        <taxon>Bacilli</taxon>
        <taxon>Bacillales</taxon>
        <taxon>Paenibacillaceae</taxon>
        <taxon>Paenibacillus</taxon>
    </lineage>
</organism>
<keyword evidence="3 5" id="KW-1133">Transmembrane helix</keyword>
<feature type="domain" description="ABC transmembrane type-2" evidence="6">
    <location>
        <begin position="136"/>
        <end position="366"/>
    </location>
</feature>
<dbReference type="PANTHER" id="PTHR43027:SF2">
    <property type="entry name" value="TRANSPORT PERMEASE PROTEIN"/>
    <property type="match status" value="1"/>
</dbReference>
<dbReference type="InterPro" id="IPR013525">
    <property type="entry name" value="ABC2_TM"/>
</dbReference>
<evidence type="ECO:0000256" key="5">
    <source>
        <dbReference type="SAM" id="Phobius"/>
    </source>
</evidence>
<keyword evidence="8" id="KW-1185">Reference proteome</keyword>
<dbReference type="PANTHER" id="PTHR43027">
    <property type="entry name" value="DOXORUBICIN RESISTANCE ABC TRANSPORTER PERMEASE PROTEIN DRRC-RELATED"/>
    <property type="match status" value="1"/>
</dbReference>
<protein>
    <submittedName>
        <fullName evidence="7">ABC transporter permease</fullName>
    </submittedName>
</protein>
<dbReference type="KEGG" id="pswu:SY83_08655"/>
<evidence type="ECO:0000256" key="1">
    <source>
        <dbReference type="ARBA" id="ARBA00004141"/>
    </source>
</evidence>
<dbReference type="Proteomes" id="UP000076927">
    <property type="component" value="Chromosome"/>
</dbReference>
<evidence type="ECO:0000256" key="2">
    <source>
        <dbReference type="ARBA" id="ARBA00022692"/>
    </source>
</evidence>
<proteinExistence type="predicted"/>
<dbReference type="Pfam" id="PF12698">
    <property type="entry name" value="ABC2_membrane_3"/>
    <property type="match status" value="1"/>
</dbReference>
<dbReference type="Gene3D" id="3.40.1710.10">
    <property type="entry name" value="abc type-2 transporter like domain"/>
    <property type="match status" value="1"/>
</dbReference>
<dbReference type="GO" id="GO:0140359">
    <property type="term" value="F:ABC-type transporter activity"/>
    <property type="evidence" value="ECO:0007669"/>
    <property type="project" value="InterPro"/>
</dbReference>
<dbReference type="PATRIC" id="fig|1178515.4.peg.1726"/>